<gene>
    <name evidence="1" type="ORF">DH2020_013968</name>
</gene>
<reference evidence="1 2" key="1">
    <citation type="journal article" date="2021" name="Comput. Struct. Biotechnol. J.">
        <title>De novo genome assembly of the potent medicinal plant Rehmannia glutinosa using nanopore technology.</title>
        <authorList>
            <person name="Ma L."/>
            <person name="Dong C."/>
            <person name="Song C."/>
            <person name="Wang X."/>
            <person name="Zheng X."/>
            <person name="Niu Y."/>
            <person name="Chen S."/>
            <person name="Feng W."/>
        </authorList>
    </citation>
    <scope>NUCLEOTIDE SEQUENCE [LARGE SCALE GENOMIC DNA]</scope>
    <source>
        <strain evidence="1">DH-2019</strain>
    </source>
</reference>
<dbReference type="Pfam" id="PF09713">
    <property type="entry name" value="A_thal_3526"/>
    <property type="match status" value="1"/>
</dbReference>
<dbReference type="PANTHER" id="PTHR31871:SF1">
    <property type="entry name" value="HISTIDINE-TRNA LIGASE"/>
    <property type="match status" value="1"/>
</dbReference>
<dbReference type="PANTHER" id="PTHR31871">
    <property type="entry name" value="OS02G0137100 PROTEIN"/>
    <property type="match status" value="1"/>
</dbReference>
<dbReference type="Proteomes" id="UP001318860">
    <property type="component" value="Unassembled WGS sequence"/>
</dbReference>
<dbReference type="EMBL" id="JABTTQ020000007">
    <property type="protein sequence ID" value="KAK6151333.1"/>
    <property type="molecule type" value="Genomic_DNA"/>
</dbReference>
<dbReference type="NCBIfam" id="TIGR01589">
    <property type="entry name" value="A_thal_3526"/>
    <property type="match status" value="1"/>
</dbReference>
<evidence type="ECO:0000313" key="1">
    <source>
        <dbReference type="EMBL" id="KAK6151333.1"/>
    </source>
</evidence>
<dbReference type="InterPro" id="IPR006476">
    <property type="entry name" value="CHP01589_pln"/>
</dbReference>
<accession>A0ABR0WV08</accession>
<comment type="caution">
    <text evidence="1">The sequence shown here is derived from an EMBL/GenBank/DDBJ whole genome shotgun (WGS) entry which is preliminary data.</text>
</comment>
<protein>
    <submittedName>
        <fullName evidence="1">Uncharacterized protein</fullName>
    </submittedName>
</protein>
<organism evidence="1 2">
    <name type="scientific">Rehmannia glutinosa</name>
    <name type="common">Chinese foxglove</name>
    <dbReference type="NCBI Taxonomy" id="99300"/>
    <lineage>
        <taxon>Eukaryota</taxon>
        <taxon>Viridiplantae</taxon>
        <taxon>Streptophyta</taxon>
        <taxon>Embryophyta</taxon>
        <taxon>Tracheophyta</taxon>
        <taxon>Spermatophyta</taxon>
        <taxon>Magnoliopsida</taxon>
        <taxon>eudicotyledons</taxon>
        <taxon>Gunneridae</taxon>
        <taxon>Pentapetalae</taxon>
        <taxon>asterids</taxon>
        <taxon>lamiids</taxon>
        <taxon>Lamiales</taxon>
        <taxon>Orobanchaceae</taxon>
        <taxon>Rehmannieae</taxon>
        <taxon>Rehmannia</taxon>
    </lineage>
</organism>
<evidence type="ECO:0000313" key="2">
    <source>
        <dbReference type="Proteomes" id="UP001318860"/>
    </source>
</evidence>
<proteinExistence type="predicted"/>
<name>A0ABR0WV08_REHGL</name>
<keyword evidence="2" id="KW-1185">Reference proteome</keyword>
<sequence length="387" mass="42901">MESGRSEVEDVEMLVLSSMRVQNLIERCLQLYMSEREVVSTLLHQAKIEPGFTELVWQKLEAENQEFFRAYHMRLIVKDQITRFNHLLERQVELMRQVCQTGVASMSNGSQIHSKTSPVRVRTAVLRARMDPARIAARRAACLVRVLGPLRAWLARPPSCAAALARLRPSPRANLVRAAQQFSLPGSTTCWTIYKNRNVHRAINNIPNVYSNGSSSLQPCMQVGAHMAGHAGRIDVSENVILAQNSNTRMIQGLNGVMIKSEGGYAGDSPFMFGADNNLLEPRTAVGEASVSPFNGGDSSSQALNESMLDQEMNSFGFLGQIPRNFSLSDLTADFSNSTDILESYSRSPFLGAEANFLDPHIRGEQEDIKRLDTISEGLSYDDFGSD</sequence>